<dbReference type="CDD" id="cd15489">
    <property type="entry name" value="PHD_SF"/>
    <property type="match status" value="1"/>
</dbReference>
<dbReference type="Gene3D" id="3.30.40.10">
    <property type="entry name" value="Zinc/RING finger domain, C3HC4 (zinc finger)"/>
    <property type="match status" value="1"/>
</dbReference>
<evidence type="ECO:0000313" key="6">
    <source>
        <dbReference type="Proteomes" id="UP000636479"/>
    </source>
</evidence>
<feature type="region of interest" description="Disordered" evidence="4">
    <location>
        <begin position="109"/>
        <end position="158"/>
    </location>
</feature>
<accession>A0A8H6T908</accession>
<organism evidence="5 6">
    <name type="scientific">Mycena indigotica</name>
    <dbReference type="NCBI Taxonomy" id="2126181"/>
    <lineage>
        <taxon>Eukaryota</taxon>
        <taxon>Fungi</taxon>
        <taxon>Dikarya</taxon>
        <taxon>Basidiomycota</taxon>
        <taxon>Agaricomycotina</taxon>
        <taxon>Agaricomycetes</taxon>
        <taxon>Agaricomycetidae</taxon>
        <taxon>Agaricales</taxon>
        <taxon>Marasmiineae</taxon>
        <taxon>Mycenaceae</taxon>
        <taxon>Mycena</taxon>
    </lineage>
</organism>
<dbReference type="GO" id="GO:0008270">
    <property type="term" value="F:zinc ion binding"/>
    <property type="evidence" value="ECO:0007669"/>
    <property type="project" value="UniProtKB-KW"/>
</dbReference>
<dbReference type="InterPro" id="IPR028938">
    <property type="entry name" value="Rsf1-like"/>
</dbReference>
<feature type="compositionally biased region" description="Acidic residues" evidence="4">
    <location>
        <begin position="504"/>
        <end position="514"/>
    </location>
</feature>
<feature type="region of interest" description="Disordered" evidence="4">
    <location>
        <begin position="472"/>
        <end position="547"/>
    </location>
</feature>
<evidence type="ECO:0000256" key="2">
    <source>
        <dbReference type="ARBA" id="ARBA00022771"/>
    </source>
</evidence>
<feature type="region of interest" description="Disordered" evidence="4">
    <location>
        <begin position="241"/>
        <end position="341"/>
    </location>
</feature>
<dbReference type="AlphaFoldDB" id="A0A8H6T908"/>
<feature type="compositionally biased region" description="Polar residues" evidence="4">
    <location>
        <begin position="532"/>
        <end position="544"/>
    </location>
</feature>
<dbReference type="RefSeq" id="XP_037224285.1">
    <property type="nucleotide sequence ID" value="XM_037359190.1"/>
</dbReference>
<feature type="compositionally biased region" description="Basic and acidic residues" evidence="4">
    <location>
        <begin position="123"/>
        <end position="140"/>
    </location>
</feature>
<dbReference type="PANTHER" id="PTHR14296">
    <property type="entry name" value="REMODELING AND SPACING FACTOR 1"/>
    <property type="match status" value="1"/>
</dbReference>
<dbReference type="GO" id="GO:0031213">
    <property type="term" value="C:RSF complex"/>
    <property type="evidence" value="ECO:0007669"/>
    <property type="project" value="InterPro"/>
</dbReference>
<dbReference type="InterPro" id="IPR019786">
    <property type="entry name" value="Zinc_finger_PHD-type_CS"/>
</dbReference>
<dbReference type="GeneID" id="59341706"/>
<sequence>MPRRPPRQQVERTDMVPFQHEEASKTSDEMAHNLSLLRKNWKWAALSQFLYTFSPLLNMDDISLSDIEDDLIRGSRVVLPRVMTRLLFVLSSDRKVSIDTWQSALRKQYARRDPTSNPIGPDPPRHRSNSEAAEISRAESSDEAVESSSEPETKDWLDLPMNTKLDSMHCVAEWQFNNPTKLRTLMKSDDEEATWVHLIFGEFGLTIDNFQRLEPIGYDVKSNAYWLIGADRLWIQRTPPRSTNKTLKRKRAAELGSSAVKRARLDPSKQNKELESSNSRTQKSSNARALGTRVSARLRGNDDKEWQTIPTGWLSNEERHSSKQNPGLENDSDLSSELTELSEEELDDIEVGTSNDGHDFVEWETICSTLQEWETIAARFKGGTHYTEKSLHEVLTQHIVPIITEELRVSVFEFLCIPPFSDLFFIQELERKQQLENAIVHRKRSSRIAMKEQEKQTAKLIILQKSEAHQKKTRAQRLEARLATQEVERERRETAREQRKRDAAEDDGMTESDAEATSKAGGDSVAEDDTTSTRGPNHNMNGRTRTSRGDDWVLNCEICGQSGLNMDDGRPLLCCGSCFEWQHIPCHDQANMQAGRPHRNWEQVDFVCHQCSPRQINGKISQVQP</sequence>
<keyword evidence="1" id="KW-0479">Metal-binding</keyword>
<feature type="compositionally biased region" description="Polar residues" evidence="4">
    <location>
        <begin position="276"/>
        <end position="287"/>
    </location>
</feature>
<dbReference type="PANTHER" id="PTHR14296:SF3">
    <property type="entry name" value="DIKAR, ISOFORM F"/>
    <property type="match status" value="1"/>
</dbReference>
<name>A0A8H6T908_9AGAR</name>
<dbReference type="EMBL" id="JACAZF010000002">
    <property type="protein sequence ID" value="KAF7312177.1"/>
    <property type="molecule type" value="Genomic_DNA"/>
</dbReference>
<protein>
    <submittedName>
        <fullName evidence="5">DALR-1 domain-containing protein</fullName>
    </submittedName>
</protein>
<evidence type="ECO:0000256" key="1">
    <source>
        <dbReference type="ARBA" id="ARBA00022723"/>
    </source>
</evidence>
<keyword evidence="2" id="KW-0863">Zinc-finger</keyword>
<keyword evidence="6" id="KW-1185">Reference proteome</keyword>
<reference evidence="5" key="1">
    <citation type="submission" date="2020-05" db="EMBL/GenBank/DDBJ databases">
        <title>Mycena genomes resolve the evolution of fungal bioluminescence.</title>
        <authorList>
            <person name="Tsai I.J."/>
        </authorList>
    </citation>
    <scope>NUCLEOTIDE SEQUENCE</scope>
    <source>
        <strain evidence="5">171206Taipei</strain>
    </source>
</reference>
<gene>
    <name evidence="5" type="ORF">MIND_00230500</name>
</gene>
<feature type="compositionally biased region" description="Basic and acidic residues" evidence="4">
    <location>
        <begin position="472"/>
        <end position="503"/>
    </location>
</feature>
<dbReference type="GO" id="GO:0006355">
    <property type="term" value="P:regulation of DNA-templated transcription"/>
    <property type="evidence" value="ECO:0007669"/>
    <property type="project" value="InterPro"/>
</dbReference>
<proteinExistence type="predicted"/>
<keyword evidence="3" id="KW-0862">Zinc</keyword>
<dbReference type="Proteomes" id="UP000636479">
    <property type="component" value="Unassembled WGS sequence"/>
</dbReference>
<evidence type="ECO:0000256" key="3">
    <source>
        <dbReference type="ARBA" id="ARBA00022833"/>
    </source>
</evidence>
<dbReference type="InterPro" id="IPR011011">
    <property type="entry name" value="Znf_FYVE_PHD"/>
</dbReference>
<evidence type="ECO:0000256" key="4">
    <source>
        <dbReference type="SAM" id="MobiDB-lite"/>
    </source>
</evidence>
<dbReference type="PROSITE" id="PS01359">
    <property type="entry name" value="ZF_PHD_1"/>
    <property type="match status" value="1"/>
</dbReference>
<evidence type="ECO:0000313" key="5">
    <source>
        <dbReference type="EMBL" id="KAF7312177.1"/>
    </source>
</evidence>
<dbReference type="OrthoDB" id="303107at2759"/>
<feature type="compositionally biased region" description="Basic and acidic residues" evidence="4">
    <location>
        <begin position="263"/>
        <end position="275"/>
    </location>
</feature>
<dbReference type="InterPro" id="IPR013083">
    <property type="entry name" value="Znf_RING/FYVE/PHD"/>
</dbReference>
<feature type="compositionally biased region" description="Acidic residues" evidence="4">
    <location>
        <begin position="330"/>
        <end position="341"/>
    </location>
</feature>
<dbReference type="SUPFAM" id="SSF57903">
    <property type="entry name" value="FYVE/PHD zinc finger"/>
    <property type="match status" value="1"/>
</dbReference>
<comment type="caution">
    <text evidence="5">The sequence shown here is derived from an EMBL/GenBank/DDBJ whole genome shotgun (WGS) entry which is preliminary data.</text>
</comment>